<dbReference type="RefSeq" id="WP_023178503.1">
    <property type="nucleotide sequence ID" value="NZ_JAMAYM010000001.1"/>
</dbReference>
<accession>A0ABR7TDU7</accession>
<sequence length="131" mass="15229">MKKRQLLNPLLVLLFPAFTIVFIPMFINYALTFTARTYNIQAFWFISLSWVLVGFAMAMIAYRLTVYSDKSDTFTKWISIIWTVILIVLLAGFHIGYSYSIYATLHLYGTFFVELTTGFYLSLTAIVHIRK</sequence>
<organism evidence="2 3">
    <name type="scientific">Carnobacterium inhibens</name>
    <dbReference type="NCBI Taxonomy" id="147709"/>
    <lineage>
        <taxon>Bacteria</taxon>
        <taxon>Bacillati</taxon>
        <taxon>Bacillota</taxon>
        <taxon>Bacilli</taxon>
        <taxon>Lactobacillales</taxon>
        <taxon>Carnobacteriaceae</taxon>
        <taxon>Carnobacterium</taxon>
    </lineage>
</organism>
<dbReference type="EMBL" id="WNJQ01000007">
    <property type="protein sequence ID" value="MBC9825855.1"/>
    <property type="molecule type" value="Genomic_DNA"/>
</dbReference>
<keyword evidence="1" id="KW-0472">Membrane</keyword>
<keyword evidence="1" id="KW-0812">Transmembrane</keyword>
<protein>
    <recommendedName>
        <fullName evidence="4">Transmembrane protein</fullName>
    </recommendedName>
</protein>
<proteinExistence type="predicted"/>
<dbReference type="Proteomes" id="UP000638836">
    <property type="component" value="Unassembled WGS sequence"/>
</dbReference>
<gene>
    <name evidence="2" type="ORF">GLO26_08500</name>
</gene>
<evidence type="ECO:0000256" key="1">
    <source>
        <dbReference type="SAM" id="Phobius"/>
    </source>
</evidence>
<feature type="transmembrane region" description="Helical" evidence="1">
    <location>
        <begin position="77"/>
        <end position="99"/>
    </location>
</feature>
<feature type="transmembrane region" description="Helical" evidence="1">
    <location>
        <begin position="43"/>
        <end position="65"/>
    </location>
</feature>
<evidence type="ECO:0000313" key="3">
    <source>
        <dbReference type="Proteomes" id="UP000638836"/>
    </source>
</evidence>
<keyword evidence="3" id="KW-1185">Reference proteome</keyword>
<keyword evidence="1" id="KW-1133">Transmembrane helix</keyword>
<evidence type="ECO:0008006" key="4">
    <source>
        <dbReference type="Google" id="ProtNLM"/>
    </source>
</evidence>
<feature type="transmembrane region" description="Helical" evidence="1">
    <location>
        <begin position="105"/>
        <end position="129"/>
    </location>
</feature>
<evidence type="ECO:0000313" key="2">
    <source>
        <dbReference type="EMBL" id="MBC9825855.1"/>
    </source>
</evidence>
<name>A0ABR7TDU7_9LACT</name>
<feature type="transmembrane region" description="Helical" evidence="1">
    <location>
        <begin position="12"/>
        <end position="31"/>
    </location>
</feature>
<comment type="caution">
    <text evidence="2">The sequence shown here is derived from an EMBL/GenBank/DDBJ whole genome shotgun (WGS) entry which is preliminary data.</text>
</comment>
<reference evidence="2 3" key="1">
    <citation type="journal article" date="2020" name="Microorganisms">
        <title>New Insight into Antimicrobial Compounds from Food and Marine-Sourced Carnobacterium Species through Phenotype and Genome Analyses.</title>
        <authorList>
            <person name="Begrem S."/>
            <person name="Ivaniuk F."/>
            <person name="Gigout-Chevalier F."/>
            <person name="Kolypczuk L."/>
            <person name="Bonnetot S."/>
            <person name="Leroi F."/>
            <person name="Grovel O."/>
            <person name="Delbarre-Ladrat C."/>
            <person name="Passerini D."/>
        </authorList>
    </citation>
    <scope>NUCLEOTIDE SEQUENCE [LARGE SCALE GENOMIC DNA]</scope>
    <source>
        <strain evidence="2 3">MIP2551</strain>
    </source>
</reference>